<accession>A0A0B1QBK8</accession>
<evidence type="ECO:0000313" key="3">
    <source>
        <dbReference type="Proteomes" id="UP000030826"/>
    </source>
</evidence>
<feature type="transmembrane region" description="Helical" evidence="1">
    <location>
        <begin position="37"/>
        <end position="58"/>
    </location>
</feature>
<organism evidence="2 3">
    <name type="scientific">Aureimonas altamirensis</name>
    <dbReference type="NCBI Taxonomy" id="370622"/>
    <lineage>
        <taxon>Bacteria</taxon>
        <taxon>Pseudomonadati</taxon>
        <taxon>Pseudomonadota</taxon>
        <taxon>Alphaproteobacteria</taxon>
        <taxon>Hyphomicrobiales</taxon>
        <taxon>Aurantimonadaceae</taxon>
        <taxon>Aureimonas</taxon>
    </lineage>
</organism>
<comment type="caution">
    <text evidence="2">The sequence shown here is derived from an EMBL/GenBank/DDBJ whole genome shotgun (WGS) entry which is preliminary data.</text>
</comment>
<dbReference type="PANTHER" id="PTHR35519">
    <property type="entry name" value="MEMBRANE PROTEINS"/>
    <property type="match status" value="1"/>
</dbReference>
<name>A0A0B1QBK8_9HYPH</name>
<gene>
    <name evidence="2" type="ORF">LA66_06250</name>
</gene>
<dbReference type="Pfam" id="PF13430">
    <property type="entry name" value="DUF4112"/>
    <property type="match status" value="1"/>
</dbReference>
<proteinExistence type="predicted"/>
<reference evidence="2 3" key="1">
    <citation type="submission" date="2014-09" db="EMBL/GenBank/DDBJ databases">
        <title>Isolation and characterization of Aurantimonas altamirensis ON-56566 from clinical sample following a dog bite.</title>
        <authorList>
            <person name="Eshaghi A."/>
            <person name="Li A."/>
            <person name="Shahinas D."/>
            <person name="Bahn P."/>
            <person name="Kus J.V."/>
            <person name="Patel S.N."/>
        </authorList>
    </citation>
    <scope>NUCLEOTIDE SEQUENCE [LARGE SCALE GENOMIC DNA]</scope>
    <source>
        <strain evidence="2 3">ON-56566</strain>
    </source>
</reference>
<dbReference type="AlphaFoldDB" id="A0A0B1QBK8"/>
<evidence type="ECO:0000256" key="1">
    <source>
        <dbReference type="SAM" id="Phobius"/>
    </source>
</evidence>
<keyword evidence="1" id="KW-1133">Transmembrane helix</keyword>
<keyword evidence="1" id="KW-0472">Membrane</keyword>
<protein>
    <recommendedName>
        <fullName evidence="4">DUF4112 domain-containing protein</fullName>
    </recommendedName>
</protein>
<sequence>MSRDEKLRRIRRLAMLARVMDTALRLPGTNIRFGADALMGMVPIFGDAAGALVGLLIVNEARQLGLPKRKLMSMLYNIGVDTAFGAVPLVGDAFDVYFKAHRRNIQIILDHHGLDDGDVRR</sequence>
<dbReference type="STRING" id="370622.LA66_06250"/>
<evidence type="ECO:0008006" key="4">
    <source>
        <dbReference type="Google" id="ProtNLM"/>
    </source>
</evidence>
<dbReference type="EMBL" id="JRFJ01000001">
    <property type="protein sequence ID" value="KHJ56185.1"/>
    <property type="molecule type" value="Genomic_DNA"/>
</dbReference>
<dbReference type="OrthoDB" id="513552at2"/>
<evidence type="ECO:0000313" key="2">
    <source>
        <dbReference type="EMBL" id="KHJ56185.1"/>
    </source>
</evidence>
<dbReference type="Proteomes" id="UP000030826">
    <property type="component" value="Unassembled WGS sequence"/>
</dbReference>
<dbReference type="InterPro" id="IPR025187">
    <property type="entry name" value="DUF4112"/>
</dbReference>
<dbReference type="PANTHER" id="PTHR35519:SF2">
    <property type="entry name" value="PH DOMAIN PROTEIN"/>
    <property type="match status" value="1"/>
</dbReference>
<keyword evidence="1" id="KW-0812">Transmembrane</keyword>